<gene>
    <name evidence="2" type="ORF">EDD32_3010</name>
</gene>
<evidence type="ECO:0000256" key="1">
    <source>
        <dbReference type="SAM" id="MobiDB-lite"/>
    </source>
</evidence>
<accession>A0A3N4Z866</accession>
<feature type="region of interest" description="Disordered" evidence="1">
    <location>
        <begin position="67"/>
        <end position="91"/>
    </location>
</feature>
<organism evidence="2 3">
    <name type="scientific">Georgenia muralis</name>
    <dbReference type="NCBI Taxonomy" id="154117"/>
    <lineage>
        <taxon>Bacteria</taxon>
        <taxon>Bacillati</taxon>
        <taxon>Actinomycetota</taxon>
        <taxon>Actinomycetes</taxon>
        <taxon>Micrococcales</taxon>
        <taxon>Bogoriellaceae</taxon>
        <taxon>Georgenia</taxon>
    </lineage>
</organism>
<dbReference type="RefSeq" id="WP_123918726.1">
    <property type="nucleotide sequence ID" value="NZ_RKRA01000001.1"/>
</dbReference>
<feature type="compositionally biased region" description="Acidic residues" evidence="1">
    <location>
        <begin position="82"/>
        <end position="91"/>
    </location>
</feature>
<dbReference type="AlphaFoldDB" id="A0A3N4Z866"/>
<sequence>MGVRLVVGLVVVGSAAVVLAARAPSLLQRLRALPGELSAAYHEREAELRAALLPDEDAVAAARAEVARRRAAPTTPQPWAATEDDDLASAL</sequence>
<evidence type="ECO:0000313" key="3">
    <source>
        <dbReference type="Proteomes" id="UP000280726"/>
    </source>
</evidence>
<name>A0A3N4Z866_9MICO</name>
<comment type="caution">
    <text evidence="2">The sequence shown here is derived from an EMBL/GenBank/DDBJ whole genome shotgun (WGS) entry which is preliminary data.</text>
</comment>
<dbReference type="Proteomes" id="UP000280726">
    <property type="component" value="Unassembled WGS sequence"/>
</dbReference>
<evidence type="ECO:0000313" key="2">
    <source>
        <dbReference type="EMBL" id="RPF28483.1"/>
    </source>
</evidence>
<dbReference type="EMBL" id="RKRA01000001">
    <property type="protein sequence ID" value="RPF28483.1"/>
    <property type="molecule type" value="Genomic_DNA"/>
</dbReference>
<protein>
    <submittedName>
        <fullName evidence="2">Uncharacterized protein</fullName>
    </submittedName>
</protein>
<reference evidence="2 3" key="1">
    <citation type="submission" date="2018-11" db="EMBL/GenBank/DDBJ databases">
        <title>Sequencing the genomes of 1000 actinobacteria strains.</title>
        <authorList>
            <person name="Klenk H.-P."/>
        </authorList>
    </citation>
    <scope>NUCLEOTIDE SEQUENCE [LARGE SCALE GENOMIC DNA]</scope>
    <source>
        <strain evidence="2 3">DSM 14418</strain>
    </source>
</reference>
<proteinExistence type="predicted"/>
<keyword evidence="3" id="KW-1185">Reference proteome</keyword>